<protein>
    <submittedName>
        <fullName evidence="1">Uncharacterized protein</fullName>
    </submittedName>
</protein>
<evidence type="ECO:0000313" key="2">
    <source>
        <dbReference type="Proteomes" id="UP000290767"/>
    </source>
</evidence>
<dbReference type="AlphaFoldDB" id="A0A4Q1TUG3"/>
<dbReference type="Proteomes" id="UP000290767">
    <property type="component" value="Unassembled WGS sequence"/>
</dbReference>
<name>A0A4Q1TUG3_RHILE</name>
<comment type="caution">
    <text evidence="1">The sequence shown here is derived from an EMBL/GenBank/DDBJ whole genome shotgun (WGS) entry which is preliminary data.</text>
</comment>
<accession>A0A4Q1TUG3</accession>
<reference evidence="1 2" key="1">
    <citation type="submission" date="2017-03" db="EMBL/GenBank/DDBJ databases">
        <authorList>
            <person name="Safronova V.I."/>
            <person name="Sazanova A.L."/>
            <person name="Chirak E.R."/>
        </authorList>
    </citation>
    <scope>NUCLEOTIDE SEQUENCE [LARGE SCALE GENOMIC DNA]</scope>
    <source>
        <strain evidence="1 2">Tri-43</strain>
    </source>
</reference>
<gene>
    <name evidence="1" type="ORF">B5P46_21780</name>
</gene>
<evidence type="ECO:0000313" key="1">
    <source>
        <dbReference type="EMBL" id="RXT22509.1"/>
    </source>
</evidence>
<proteinExistence type="predicted"/>
<organism evidence="1 2">
    <name type="scientific">Rhizobium leguminosarum</name>
    <dbReference type="NCBI Taxonomy" id="384"/>
    <lineage>
        <taxon>Bacteria</taxon>
        <taxon>Pseudomonadati</taxon>
        <taxon>Pseudomonadota</taxon>
        <taxon>Alphaproteobacteria</taxon>
        <taxon>Hyphomicrobiales</taxon>
        <taxon>Rhizobiaceae</taxon>
        <taxon>Rhizobium/Agrobacterium group</taxon>
        <taxon>Rhizobium</taxon>
    </lineage>
</organism>
<sequence length="60" mass="6534">MNGKARFNSGRQVAIRAFAANHHGNDDGEIDGFSRAVGWAAQILRMKGSTENTAMGTERR</sequence>
<dbReference type="EMBL" id="MZMU01000013">
    <property type="protein sequence ID" value="RXT22509.1"/>
    <property type="molecule type" value="Genomic_DNA"/>
</dbReference>